<proteinExistence type="predicted"/>
<sequence>MAVSIREDLRPPKDVWTPPSARLKAGVAQREINPPVGIRSASWGAAKVHVATGIHNKISTTAMAVISEKNFAQYLVTVDWGWWQGKADDMAVRGEVLKALGIAEDQLQLHLTHTHAGPTTASDAAHLEGGELVAGYHAKAIAGIISACEEARDKSVEANITWGYGKCDLAVNRDLYCGSEDVVGFNPELPADDTLTVGRVSDLAGKTLGIVVNYACHPTTLAWRNTEVSPDFVGSARDLIEARVKAPMLFLQGASGELSPRDNYSGDVEVADKNGRILGFATLAVLEKMAHPGMRMHYLGSVESGALLGDWEDQAFTPPSGVAHVRLNVDVPLQKLPTIDELRERWKNVDEGARETRINRAMKLRAGYVIDGAATHPVWIWMWGDAVIVGQPGEAYSFFQTELRKRHPDRVIFVLNCTNGPGYMYLPTPDSYERHRYQSWQTLLAPGALEIITDAVSAEISKFPKNPNL</sequence>
<reference evidence="2" key="1">
    <citation type="submission" date="2020-05" db="EMBL/GenBank/DDBJ databases">
        <authorList>
            <person name="Chiriac C."/>
            <person name="Salcher M."/>
            <person name="Ghai R."/>
            <person name="Kavagutti S V."/>
        </authorList>
    </citation>
    <scope>NUCLEOTIDE SEQUENCE</scope>
</reference>
<organism evidence="2">
    <name type="scientific">freshwater metagenome</name>
    <dbReference type="NCBI Taxonomy" id="449393"/>
    <lineage>
        <taxon>unclassified sequences</taxon>
        <taxon>metagenomes</taxon>
        <taxon>ecological metagenomes</taxon>
    </lineage>
</organism>
<evidence type="ECO:0000313" key="2">
    <source>
        <dbReference type="EMBL" id="CAB4669759.1"/>
    </source>
</evidence>
<dbReference type="EMBL" id="CAEZWS010000055">
    <property type="protein sequence ID" value="CAB4669759.1"/>
    <property type="molecule type" value="Genomic_DNA"/>
</dbReference>
<evidence type="ECO:0000259" key="1">
    <source>
        <dbReference type="Pfam" id="PF04734"/>
    </source>
</evidence>
<feature type="domain" description="Neutral/alkaline non-lysosomal ceramidase N-terminal" evidence="1">
    <location>
        <begin position="48"/>
        <end position="246"/>
    </location>
</feature>
<dbReference type="Pfam" id="PF04734">
    <property type="entry name" value="Ceramidase_alk"/>
    <property type="match status" value="1"/>
</dbReference>
<dbReference type="AlphaFoldDB" id="A0A6J6M918"/>
<accession>A0A6J6M918</accession>
<dbReference type="InterPro" id="IPR031329">
    <property type="entry name" value="NEUT/ALK_ceramidase_N"/>
</dbReference>
<gene>
    <name evidence="2" type="ORF">UFOPK2288_00971</name>
</gene>
<name>A0A6J6M918_9ZZZZ</name>
<protein>
    <submittedName>
        <fullName evidence="2">Unannotated protein</fullName>
    </submittedName>
</protein>